<feature type="transmembrane region" description="Helical" evidence="2">
    <location>
        <begin position="167"/>
        <end position="185"/>
    </location>
</feature>
<reference evidence="3" key="1">
    <citation type="journal article" date="2021" name="PeerJ">
        <title>Extensive microbial diversity within the chicken gut microbiome revealed by metagenomics and culture.</title>
        <authorList>
            <person name="Gilroy R."/>
            <person name="Ravi A."/>
            <person name="Getino M."/>
            <person name="Pursley I."/>
            <person name="Horton D.L."/>
            <person name="Alikhan N.F."/>
            <person name="Baker D."/>
            <person name="Gharbi K."/>
            <person name="Hall N."/>
            <person name="Watson M."/>
            <person name="Adriaenssens E.M."/>
            <person name="Foster-Nyarko E."/>
            <person name="Jarju S."/>
            <person name="Secka A."/>
            <person name="Antonio M."/>
            <person name="Oren A."/>
            <person name="Chaudhuri R.R."/>
            <person name="La Ragione R."/>
            <person name="Hildebrand F."/>
            <person name="Pallen M.J."/>
        </authorList>
    </citation>
    <scope>NUCLEOTIDE SEQUENCE</scope>
    <source>
        <strain evidence="3">ChiBcec2-3848</strain>
    </source>
</reference>
<dbReference type="AlphaFoldDB" id="A0A9D2TAZ5"/>
<feature type="compositionally biased region" description="Basic residues" evidence="1">
    <location>
        <begin position="248"/>
        <end position="263"/>
    </location>
</feature>
<feature type="transmembrane region" description="Helical" evidence="2">
    <location>
        <begin position="54"/>
        <end position="74"/>
    </location>
</feature>
<dbReference type="PANTHER" id="PTHR37305:SF1">
    <property type="entry name" value="MEMBRANE PROTEIN"/>
    <property type="match status" value="1"/>
</dbReference>
<feature type="transmembrane region" description="Helical" evidence="2">
    <location>
        <begin position="15"/>
        <end position="34"/>
    </location>
</feature>
<dbReference type="Pfam" id="PF12730">
    <property type="entry name" value="ABC2_membrane_4"/>
    <property type="match status" value="1"/>
</dbReference>
<organism evidence="3 4">
    <name type="scientific">Candidatus Blautia merdavium</name>
    <dbReference type="NCBI Taxonomy" id="2838494"/>
    <lineage>
        <taxon>Bacteria</taxon>
        <taxon>Bacillati</taxon>
        <taxon>Bacillota</taxon>
        <taxon>Clostridia</taxon>
        <taxon>Lachnospirales</taxon>
        <taxon>Lachnospiraceae</taxon>
        <taxon>Blautia</taxon>
    </lineage>
</organism>
<comment type="caution">
    <text evidence="3">The sequence shown here is derived from an EMBL/GenBank/DDBJ whole genome shotgun (WGS) entry which is preliminary data.</text>
</comment>
<sequence>MASIIKTEFYKMKRYSVIWIGVATMLTVVLLSRFMATASDGASHTLMNFSSNVIWNNLVLIYPATITLIAGYMIDRERTDDTLKNILTIPVSFQKLLVGKLVAVGCMAIVLSAVEFLFTIMIFLVSGFPGFTAAGAGKVLFQMIGINLSAYLAVMPVIAFTAQRRGSFMAGVGFTFFYGFVGMMASGHGLRDIYPITAGLTLIGYDDGSGDFAGNSILSIGSLLIILGVTVVVIATAKNRERSAENKKRSRGKNVRGRKVRRR</sequence>
<dbReference type="PANTHER" id="PTHR37305">
    <property type="entry name" value="INTEGRAL MEMBRANE PROTEIN-RELATED"/>
    <property type="match status" value="1"/>
</dbReference>
<evidence type="ECO:0000313" key="4">
    <source>
        <dbReference type="Proteomes" id="UP000823886"/>
    </source>
</evidence>
<accession>A0A9D2TAZ5</accession>
<evidence type="ECO:0000313" key="3">
    <source>
        <dbReference type="EMBL" id="HJC62083.1"/>
    </source>
</evidence>
<name>A0A9D2TAZ5_9FIRM</name>
<dbReference type="EMBL" id="DWVZ01000007">
    <property type="protein sequence ID" value="HJC62083.1"/>
    <property type="molecule type" value="Genomic_DNA"/>
</dbReference>
<keyword evidence="2" id="KW-0812">Transmembrane</keyword>
<feature type="transmembrane region" description="Helical" evidence="2">
    <location>
        <begin position="140"/>
        <end position="160"/>
    </location>
</feature>
<reference evidence="3" key="2">
    <citation type="submission" date="2021-04" db="EMBL/GenBank/DDBJ databases">
        <authorList>
            <person name="Gilroy R."/>
        </authorList>
    </citation>
    <scope>NUCLEOTIDE SEQUENCE</scope>
    <source>
        <strain evidence="3">ChiBcec2-3848</strain>
    </source>
</reference>
<dbReference type="Proteomes" id="UP000823886">
    <property type="component" value="Unassembled WGS sequence"/>
</dbReference>
<feature type="region of interest" description="Disordered" evidence="1">
    <location>
        <begin position="243"/>
        <end position="263"/>
    </location>
</feature>
<keyword evidence="2" id="KW-1133">Transmembrane helix</keyword>
<evidence type="ECO:0000256" key="1">
    <source>
        <dbReference type="SAM" id="MobiDB-lite"/>
    </source>
</evidence>
<proteinExistence type="predicted"/>
<gene>
    <name evidence="3" type="ORF">H9753_00500</name>
</gene>
<feature type="transmembrane region" description="Helical" evidence="2">
    <location>
        <begin position="101"/>
        <end position="128"/>
    </location>
</feature>
<evidence type="ECO:0000256" key="2">
    <source>
        <dbReference type="SAM" id="Phobius"/>
    </source>
</evidence>
<feature type="transmembrane region" description="Helical" evidence="2">
    <location>
        <begin position="217"/>
        <end position="237"/>
    </location>
</feature>
<protein>
    <submittedName>
        <fullName evidence="3">ABC transporter permease</fullName>
    </submittedName>
</protein>
<keyword evidence="2" id="KW-0472">Membrane</keyword>